<comment type="similarity">
    <text evidence="2">Belongs to the myelin P0 protein family.</text>
</comment>
<comment type="subcellular location">
    <subcellularLocation>
        <location evidence="1">Membrane</location>
        <topology evidence="1">Single-pass type I membrane protein</topology>
    </subcellularLocation>
</comment>
<sequence>MEIRLPSFTHHHVLWCVFAVFVYAGVFGVSAIDVFTPAEVFVENGTTATLSCSFKSKEVISSSASVTWSFLPEGDTGLSTTIFYYSGGKPFPGSVPQFKSRVEWAGDMNKKDASIRVIQMQFKDNGTFSCDVKNPPDISGQMSIIKVRVVMKESLPQTSTAVIVGGVIGAVIGIIIIAVVTYLIIRRQEPRHDYEGCTSLESVSSQNTRVGKKAESSNDNSRCSSPSAPVQGPVIYAQLDHSGSKNSFHKMEPVVYADIRKN</sequence>
<evidence type="ECO:0000256" key="7">
    <source>
        <dbReference type="ARBA" id="ARBA00023157"/>
    </source>
</evidence>
<evidence type="ECO:0000256" key="2">
    <source>
        <dbReference type="ARBA" id="ARBA00007180"/>
    </source>
</evidence>
<dbReference type="Proteomes" id="UP000290572">
    <property type="component" value="Unassembled WGS sequence"/>
</dbReference>
<organism evidence="13 14">
    <name type="scientific">Labeo rohita</name>
    <name type="common">Indian major carp</name>
    <name type="synonym">Cyprinus rohita</name>
    <dbReference type="NCBI Taxonomy" id="84645"/>
    <lineage>
        <taxon>Eukaryota</taxon>
        <taxon>Metazoa</taxon>
        <taxon>Chordata</taxon>
        <taxon>Craniata</taxon>
        <taxon>Vertebrata</taxon>
        <taxon>Euteleostomi</taxon>
        <taxon>Actinopterygii</taxon>
        <taxon>Neopterygii</taxon>
        <taxon>Teleostei</taxon>
        <taxon>Ostariophysi</taxon>
        <taxon>Cypriniformes</taxon>
        <taxon>Cyprinidae</taxon>
        <taxon>Labeoninae</taxon>
        <taxon>Labeonini</taxon>
        <taxon>Labeo</taxon>
    </lineage>
</organism>
<dbReference type="OrthoDB" id="8831214at2759"/>
<dbReference type="InterPro" id="IPR036179">
    <property type="entry name" value="Ig-like_dom_sf"/>
</dbReference>
<dbReference type="PANTHER" id="PTHR13869">
    <property type="entry name" value="MYELIN P0 RELATED"/>
    <property type="match status" value="1"/>
</dbReference>
<dbReference type="InterPro" id="IPR000920">
    <property type="entry name" value="Myelin_P0-rel"/>
</dbReference>
<evidence type="ECO:0000256" key="9">
    <source>
        <dbReference type="ARBA" id="ARBA00023319"/>
    </source>
</evidence>
<feature type="transmembrane region" description="Helical" evidence="11">
    <location>
        <begin position="12"/>
        <end position="32"/>
    </location>
</feature>
<dbReference type="Gene3D" id="2.60.40.10">
    <property type="entry name" value="Immunoglobulins"/>
    <property type="match status" value="1"/>
</dbReference>
<keyword evidence="15" id="KW-1267">Proteomics identification</keyword>
<gene>
    <name evidence="13" type="ORF">ROHU_007578</name>
</gene>
<dbReference type="InterPro" id="IPR007110">
    <property type="entry name" value="Ig-like_dom"/>
</dbReference>
<keyword evidence="7" id="KW-1015">Disulfide bond</keyword>
<keyword evidence="8" id="KW-0325">Glycoprotein</keyword>
<keyword evidence="6 11" id="KW-0472">Membrane</keyword>
<comment type="caution">
    <text evidence="13">The sequence shown here is derived from an EMBL/GenBank/DDBJ whole genome shotgun (WGS) entry which is preliminary data.</text>
</comment>
<dbReference type="EMBL" id="QBIY01012693">
    <property type="protein sequence ID" value="RXN18904.1"/>
    <property type="molecule type" value="Genomic_DNA"/>
</dbReference>
<feature type="domain" description="Ig-like" evidence="12">
    <location>
        <begin position="6"/>
        <end position="148"/>
    </location>
</feature>
<reference evidence="13 14" key="1">
    <citation type="submission" date="2018-03" db="EMBL/GenBank/DDBJ databases">
        <title>Draft genome sequence of Rohu Carp (Labeo rohita).</title>
        <authorList>
            <person name="Das P."/>
            <person name="Kushwaha B."/>
            <person name="Joshi C.G."/>
            <person name="Kumar D."/>
            <person name="Nagpure N.S."/>
            <person name="Sahoo L."/>
            <person name="Das S.P."/>
            <person name="Bit A."/>
            <person name="Patnaik S."/>
            <person name="Meher P.K."/>
            <person name="Jayasankar P."/>
            <person name="Koringa P.G."/>
            <person name="Patel N.V."/>
            <person name="Hinsu A.T."/>
            <person name="Kumar R."/>
            <person name="Pandey M."/>
            <person name="Agarwal S."/>
            <person name="Srivastava S."/>
            <person name="Singh M."/>
            <person name="Iquebal M.A."/>
            <person name="Jaiswal S."/>
            <person name="Angadi U.B."/>
            <person name="Kumar N."/>
            <person name="Raza M."/>
            <person name="Shah T.M."/>
            <person name="Rai A."/>
            <person name="Jena J.K."/>
        </authorList>
    </citation>
    <scope>NUCLEOTIDE SEQUENCE [LARGE SCALE GENOMIC DNA]</scope>
    <source>
        <strain evidence="13">DASCIFA01</strain>
        <tissue evidence="13">Testis</tissue>
    </source>
</reference>
<feature type="compositionally biased region" description="Low complexity" evidence="10">
    <location>
        <begin position="217"/>
        <end position="227"/>
    </location>
</feature>
<dbReference type="STRING" id="84645.A0A498MHS6"/>
<keyword evidence="9" id="KW-0393">Immunoglobulin domain</keyword>
<protein>
    <submittedName>
        <fullName evidence="13">Myelin zero 1 isoform X1</fullName>
    </submittedName>
</protein>
<dbReference type="InterPro" id="IPR013783">
    <property type="entry name" value="Ig-like_fold"/>
</dbReference>
<dbReference type="SMART" id="SM00409">
    <property type="entry name" value="IG"/>
    <property type="match status" value="1"/>
</dbReference>
<dbReference type="FunFam" id="2.60.40.10:FF:000193">
    <property type="entry name" value="Myelin protein zero-like 1 like"/>
    <property type="match status" value="1"/>
</dbReference>
<dbReference type="Pfam" id="PF07686">
    <property type="entry name" value="V-set"/>
    <property type="match status" value="1"/>
</dbReference>
<accession>A0A498MHS6</accession>
<keyword evidence="5 11" id="KW-1133">Transmembrane helix</keyword>
<dbReference type="SMART" id="SM00406">
    <property type="entry name" value="IGv"/>
    <property type="match status" value="1"/>
</dbReference>
<evidence type="ECO:0000256" key="5">
    <source>
        <dbReference type="ARBA" id="ARBA00022989"/>
    </source>
</evidence>
<evidence type="ECO:0000256" key="1">
    <source>
        <dbReference type="ARBA" id="ARBA00004479"/>
    </source>
</evidence>
<dbReference type="PROSITE" id="PS50835">
    <property type="entry name" value="IG_LIKE"/>
    <property type="match status" value="1"/>
</dbReference>
<feature type="region of interest" description="Disordered" evidence="10">
    <location>
        <begin position="205"/>
        <end position="228"/>
    </location>
</feature>
<keyword evidence="4" id="KW-0732">Signal</keyword>
<dbReference type="GO" id="GO:0005925">
    <property type="term" value="C:focal adhesion"/>
    <property type="evidence" value="ECO:0007669"/>
    <property type="project" value="TreeGrafter"/>
</dbReference>
<dbReference type="PRINTS" id="PR00213">
    <property type="entry name" value="MYELINP0"/>
</dbReference>
<evidence type="ECO:0000256" key="10">
    <source>
        <dbReference type="SAM" id="MobiDB-lite"/>
    </source>
</evidence>
<name>A0A498MHS6_LABRO</name>
<evidence type="ECO:0000256" key="4">
    <source>
        <dbReference type="ARBA" id="ARBA00022729"/>
    </source>
</evidence>
<keyword evidence="3 11" id="KW-0812">Transmembrane</keyword>
<feature type="transmembrane region" description="Helical" evidence="11">
    <location>
        <begin position="161"/>
        <end position="185"/>
    </location>
</feature>
<dbReference type="PANTHER" id="PTHR13869:SF19">
    <property type="entry name" value="MYELIN PROTEIN ZERO-LIKE PROTEIN 1"/>
    <property type="match status" value="1"/>
</dbReference>
<evidence type="ECO:0000256" key="8">
    <source>
        <dbReference type="ARBA" id="ARBA00023180"/>
    </source>
</evidence>
<evidence type="ECO:0000256" key="11">
    <source>
        <dbReference type="SAM" id="Phobius"/>
    </source>
</evidence>
<evidence type="ECO:0000313" key="14">
    <source>
        <dbReference type="Proteomes" id="UP000290572"/>
    </source>
</evidence>
<dbReference type="SUPFAM" id="SSF48726">
    <property type="entry name" value="Immunoglobulin"/>
    <property type="match status" value="1"/>
</dbReference>
<keyword evidence="14" id="KW-1185">Reference proteome</keyword>
<dbReference type="GO" id="GO:0009986">
    <property type="term" value="C:cell surface"/>
    <property type="evidence" value="ECO:0007669"/>
    <property type="project" value="TreeGrafter"/>
</dbReference>
<evidence type="ECO:0000256" key="6">
    <source>
        <dbReference type="ARBA" id="ARBA00023136"/>
    </source>
</evidence>
<proteinExistence type="evidence at protein level"/>
<evidence type="ECO:0000259" key="12">
    <source>
        <dbReference type="PROSITE" id="PS50835"/>
    </source>
</evidence>
<evidence type="ECO:0000313" key="13">
    <source>
        <dbReference type="EMBL" id="RXN18904.1"/>
    </source>
</evidence>
<evidence type="ECO:0000256" key="3">
    <source>
        <dbReference type="ARBA" id="ARBA00022692"/>
    </source>
</evidence>
<dbReference type="AlphaFoldDB" id="A0A498MHS6"/>
<evidence type="ECO:0007829" key="15">
    <source>
        <dbReference type="PeptideAtlas" id="A0A498MHS6"/>
    </source>
</evidence>
<dbReference type="InterPro" id="IPR013106">
    <property type="entry name" value="Ig_V-set"/>
</dbReference>
<dbReference type="InterPro" id="IPR003599">
    <property type="entry name" value="Ig_sub"/>
</dbReference>
<dbReference type="GO" id="GO:0005886">
    <property type="term" value="C:plasma membrane"/>
    <property type="evidence" value="ECO:0007669"/>
    <property type="project" value="TreeGrafter"/>
</dbReference>